<feature type="coiled-coil region" evidence="1">
    <location>
        <begin position="93"/>
        <end position="127"/>
    </location>
</feature>
<keyword evidence="2" id="KW-1133">Transmembrane helix</keyword>
<comment type="caution">
    <text evidence="3">The sequence shown here is derived from an EMBL/GenBank/DDBJ whole genome shotgun (WGS) entry which is preliminary data.</text>
</comment>
<protein>
    <recommendedName>
        <fullName evidence="5">OmpH family outer membrane protein</fullName>
    </recommendedName>
</protein>
<keyword evidence="2" id="KW-0812">Transmembrane</keyword>
<organism evidence="3 4">
    <name type="scientific">Neptunomonas phycophila</name>
    <dbReference type="NCBI Taxonomy" id="1572645"/>
    <lineage>
        <taxon>Bacteria</taxon>
        <taxon>Pseudomonadati</taxon>
        <taxon>Pseudomonadota</taxon>
        <taxon>Gammaproteobacteria</taxon>
        <taxon>Oceanospirillales</taxon>
        <taxon>Oceanospirillaceae</taxon>
        <taxon>Neptunomonas</taxon>
    </lineage>
</organism>
<keyword evidence="2" id="KW-0472">Membrane</keyword>
<name>A0ABT9ERV4_9GAMM</name>
<evidence type="ECO:0008006" key="5">
    <source>
        <dbReference type="Google" id="ProtNLM"/>
    </source>
</evidence>
<reference evidence="3" key="1">
    <citation type="submission" date="2023-07" db="EMBL/GenBank/DDBJ databases">
        <title>Genome content predicts the carbon catabolic preferences of heterotrophic bacteria.</title>
        <authorList>
            <person name="Gralka M."/>
        </authorList>
    </citation>
    <scope>NUCLEOTIDE SEQUENCE</scope>
    <source>
        <strain evidence="3">5G01</strain>
    </source>
</reference>
<evidence type="ECO:0000313" key="3">
    <source>
        <dbReference type="EMBL" id="MDP2521802.1"/>
    </source>
</evidence>
<keyword evidence="1" id="KW-0175">Coiled coil</keyword>
<dbReference type="EMBL" id="JAUYVO010000002">
    <property type="protein sequence ID" value="MDP2521802.1"/>
    <property type="molecule type" value="Genomic_DNA"/>
</dbReference>
<accession>A0ABT9ERV4</accession>
<evidence type="ECO:0000256" key="2">
    <source>
        <dbReference type="SAM" id="Phobius"/>
    </source>
</evidence>
<feature type="transmembrane region" description="Helical" evidence="2">
    <location>
        <begin position="17"/>
        <end position="38"/>
    </location>
</feature>
<evidence type="ECO:0000256" key="1">
    <source>
        <dbReference type="SAM" id="Coils"/>
    </source>
</evidence>
<dbReference type="Proteomes" id="UP001177341">
    <property type="component" value="Unassembled WGS sequence"/>
</dbReference>
<dbReference type="RefSeq" id="WP_075172686.1">
    <property type="nucleotide sequence ID" value="NZ_JAHHDZ010000015.1"/>
</dbReference>
<gene>
    <name evidence="3" type="ORF">Q8W30_04385</name>
</gene>
<proteinExistence type="predicted"/>
<evidence type="ECO:0000313" key="4">
    <source>
        <dbReference type="Proteomes" id="UP001177341"/>
    </source>
</evidence>
<keyword evidence="4" id="KW-1185">Reference proteome</keyword>
<sequence>MTDQETSPAVKSSKKGLVIGIITLLAIVIAAIAGYFAYTNITQQTAINAKELEQFGYQMVASSRSFESTGELGEKQLPSTFDEGKIPPTQKVIRGLLNDKDTLIQNNEALQQEIESLKARIADLEEYKQLNEHFAPNRLADELNEVERRVKAFLIRSSDAERFSTLQIEIMAAASAAEYKAYITRNRLMLSADQKQQVISDYLPAYAFCVGDGVDIAANSPQEERLLATYFRTDDGSILPQALAQDLSSVVAPCQLAIRTRLDNNSTDTSQG</sequence>